<organism evidence="2 3">
    <name type="scientific">Candidatus Thiodiazotropha lotti</name>
    <dbReference type="NCBI Taxonomy" id="2792787"/>
    <lineage>
        <taxon>Bacteria</taxon>
        <taxon>Pseudomonadati</taxon>
        <taxon>Pseudomonadota</taxon>
        <taxon>Gammaproteobacteria</taxon>
        <taxon>Chromatiales</taxon>
        <taxon>Sedimenticolaceae</taxon>
        <taxon>Candidatus Thiodiazotropha</taxon>
    </lineage>
</organism>
<protein>
    <recommendedName>
        <fullName evidence="4">Nucleoside 2-deoxyribosyltransferase</fullName>
    </recommendedName>
</protein>
<evidence type="ECO:0000256" key="1">
    <source>
        <dbReference type="SAM" id="MobiDB-lite"/>
    </source>
</evidence>
<dbReference type="Gene3D" id="3.40.50.450">
    <property type="match status" value="1"/>
</dbReference>
<comment type="caution">
    <text evidence="2">The sequence shown here is derived from an EMBL/GenBank/DDBJ whole genome shotgun (WGS) entry which is preliminary data.</text>
</comment>
<reference evidence="2" key="1">
    <citation type="journal article" date="2021" name="Proc. Natl. Acad. Sci. U.S.A.">
        <title>Global biogeography of chemosynthetic symbionts reveals both localized and globally distributed symbiont groups. .</title>
        <authorList>
            <person name="Osvatic J.T."/>
            <person name="Wilkins L.G.E."/>
            <person name="Leibrecht L."/>
            <person name="Leray M."/>
            <person name="Zauner S."/>
            <person name="Polzin J."/>
            <person name="Camacho Y."/>
            <person name="Gros O."/>
            <person name="van Gils J.A."/>
            <person name="Eisen J.A."/>
            <person name="Petersen J.M."/>
            <person name="Yuen B."/>
        </authorList>
    </citation>
    <scope>NUCLEOTIDE SEQUENCE</scope>
    <source>
        <strain evidence="2">MAGL173</strain>
    </source>
</reference>
<sequence length="358" mass="40458">MSENEESTKKEKGMKKKPIKKPKRIFPRVTLQKALEVPKKIKELNGGNPWEPEQLAEVFDLGVKANNLYYLTAASRDYGLTKGTSRADSISIEELGSQILFAPDPETENQRKVEAFLRIPIFKSVLEHYNGSDLPEMKYLGNTLEKQFGIPPEFHEEFSKLFRENCDYLGLSEGVTEHSEISTDTENEKPLTVVVGESKAKGKSKLKAFVIMPFTEKNPERPKGFFKEVLRSLITPAGVEAGFQVETANRQGSDIIQSTIINDLLDADLVIADLTDHNPNVLFELGLRMAEDKPVALIKASGTGAIFDVDNMLRVESYNANLWRSTIETDLPELTEHIKAAWEQRESKQSYIRILRRQ</sequence>
<evidence type="ECO:0008006" key="4">
    <source>
        <dbReference type="Google" id="ProtNLM"/>
    </source>
</evidence>
<feature type="compositionally biased region" description="Basic and acidic residues" evidence="1">
    <location>
        <begin position="1"/>
        <end position="11"/>
    </location>
</feature>
<feature type="region of interest" description="Disordered" evidence="1">
    <location>
        <begin position="1"/>
        <end position="20"/>
    </location>
</feature>
<evidence type="ECO:0000313" key="2">
    <source>
        <dbReference type="EMBL" id="MCG7941446.1"/>
    </source>
</evidence>
<name>A0A9E4N1W8_9GAMM</name>
<accession>A0A9E4N1W8</accession>
<dbReference type="EMBL" id="JAEPDI010000042">
    <property type="protein sequence ID" value="MCG7941446.1"/>
    <property type="molecule type" value="Genomic_DNA"/>
</dbReference>
<proteinExistence type="predicted"/>
<dbReference type="SUPFAM" id="SSF52309">
    <property type="entry name" value="N-(deoxy)ribosyltransferase-like"/>
    <property type="match status" value="1"/>
</dbReference>
<dbReference type="AlphaFoldDB" id="A0A9E4N1W8"/>
<evidence type="ECO:0000313" key="3">
    <source>
        <dbReference type="Proteomes" id="UP000886687"/>
    </source>
</evidence>
<gene>
    <name evidence="2" type="ORF">JAZ04_21665</name>
</gene>
<dbReference type="Proteomes" id="UP000886687">
    <property type="component" value="Unassembled WGS sequence"/>
</dbReference>